<evidence type="ECO:0000256" key="11">
    <source>
        <dbReference type="PIRSR" id="PIRSR006268-2"/>
    </source>
</evidence>
<evidence type="ECO:0000256" key="10">
    <source>
        <dbReference type="PIRNR" id="PIRNR006268"/>
    </source>
</evidence>
<evidence type="ECO:0000256" key="12">
    <source>
        <dbReference type="SAM" id="MobiDB-lite"/>
    </source>
</evidence>
<dbReference type="EC" id="2.7.1.180" evidence="1 10"/>
<dbReference type="Pfam" id="PF02424">
    <property type="entry name" value="ApbE"/>
    <property type="match status" value="1"/>
</dbReference>
<dbReference type="PANTHER" id="PTHR30040">
    <property type="entry name" value="THIAMINE BIOSYNTHESIS LIPOPROTEIN APBE"/>
    <property type="match status" value="1"/>
</dbReference>
<dbReference type="InterPro" id="IPR003374">
    <property type="entry name" value="ApbE-like_sf"/>
</dbReference>
<feature type="binding site" evidence="11">
    <location>
        <position position="287"/>
    </location>
    <ligand>
        <name>Mg(2+)</name>
        <dbReference type="ChEBI" id="CHEBI:18420"/>
    </ligand>
</feature>
<dbReference type="GO" id="GO:0016740">
    <property type="term" value="F:transferase activity"/>
    <property type="evidence" value="ECO:0007669"/>
    <property type="project" value="UniProtKB-UniRule"/>
</dbReference>
<evidence type="ECO:0000256" key="8">
    <source>
        <dbReference type="ARBA" id="ARBA00031306"/>
    </source>
</evidence>
<name>A0A518H593_9BACT</name>
<evidence type="ECO:0000256" key="6">
    <source>
        <dbReference type="ARBA" id="ARBA00022827"/>
    </source>
</evidence>
<keyword evidence="4 10" id="KW-0808">Transferase</keyword>
<evidence type="ECO:0000256" key="2">
    <source>
        <dbReference type="ARBA" id="ARBA00016337"/>
    </source>
</evidence>
<feature type="region of interest" description="Disordered" evidence="12">
    <location>
        <begin position="336"/>
        <end position="355"/>
    </location>
</feature>
<comment type="cofactor">
    <cofactor evidence="11">
        <name>Mg(2+)</name>
        <dbReference type="ChEBI" id="CHEBI:18420"/>
    </cofactor>
    <cofactor evidence="11">
        <name>Mn(2+)</name>
        <dbReference type="ChEBI" id="CHEBI:29035"/>
    </cofactor>
    <text evidence="11">Magnesium. Can also use manganese.</text>
</comment>
<evidence type="ECO:0000256" key="1">
    <source>
        <dbReference type="ARBA" id="ARBA00011955"/>
    </source>
</evidence>
<proteinExistence type="inferred from homology"/>
<dbReference type="RefSeq" id="WP_145271993.1">
    <property type="nucleotide sequence ID" value="NZ_CP036426.1"/>
</dbReference>
<dbReference type="InterPro" id="IPR024932">
    <property type="entry name" value="ApbE"/>
</dbReference>
<dbReference type="Gene3D" id="3.10.520.10">
    <property type="entry name" value="ApbE-like domains"/>
    <property type="match status" value="1"/>
</dbReference>
<organism evidence="13 14">
    <name type="scientific">Tautonia plasticadhaerens</name>
    <dbReference type="NCBI Taxonomy" id="2527974"/>
    <lineage>
        <taxon>Bacteria</taxon>
        <taxon>Pseudomonadati</taxon>
        <taxon>Planctomycetota</taxon>
        <taxon>Planctomycetia</taxon>
        <taxon>Isosphaerales</taxon>
        <taxon>Isosphaeraceae</taxon>
        <taxon>Tautonia</taxon>
    </lineage>
</organism>
<evidence type="ECO:0000313" key="13">
    <source>
        <dbReference type="EMBL" id="QDV36009.1"/>
    </source>
</evidence>
<evidence type="ECO:0000256" key="5">
    <source>
        <dbReference type="ARBA" id="ARBA00022723"/>
    </source>
</evidence>
<keyword evidence="5 10" id="KW-0479">Metal-binding</keyword>
<dbReference type="PIRSF" id="PIRSF006268">
    <property type="entry name" value="ApbE"/>
    <property type="match status" value="1"/>
</dbReference>
<comment type="catalytic activity">
    <reaction evidence="9 10">
        <text>L-threonyl-[protein] + FAD = FMN-L-threonyl-[protein] + AMP + H(+)</text>
        <dbReference type="Rhea" id="RHEA:36847"/>
        <dbReference type="Rhea" id="RHEA-COMP:11060"/>
        <dbReference type="Rhea" id="RHEA-COMP:11061"/>
        <dbReference type="ChEBI" id="CHEBI:15378"/>
        <dbReference type="ChEBI" id="CHEBI:30013"/>
        <dbReference type="ChEBI" id="CHEBI:57692"/>
        <dbReference type="ChEBI" id="CHEBI:74257"/>
        <dbReference type="ChEBI" id="CHEBI:456215"/>
        <dbReference type="EC" id="2.7.1.180"/>
    </reaction>
</comment>
<keyword evidence="3 10" id="KW-0285">Flavoprotein</keyword>
<dbReference type="Proteomes" id="UP000317835">
    <property type="component" value="Chromosome"/>
</dbReference>
<accession>A0A518H593</accession>
<dbReference type="EMBL" id="CP036426">
    <property type="protein sequence ID" value="QDV36009.1"/>
    <property type="molecule type" value="Genomic_DNA"/>
</dbReference>
<dbReference type="OrthoDB" id="9778595at2"/>
<sequence>MAAVCLAALWGWAADAPAGEGPDRFEFRETHMGSEFKLVVYCNDEALASRAARAAFDRVAGLDATLSDYKVDSELMRLSDRAGGPPVAVSDDLFEVLRRSRELSERTGGAFDVTINPVVKLWRRARRDGTLPPRDRLDEALSRVGWEKLVLDPGARTVRLTLEGMRLDVGGIAKGYASDAALAEVRRLGITRALVAGAGDVVAGDPPPGRDGWTVGIAPLDPARRPGRFLSLSNAAVSTSGDAERYVEIDGVRYSHIVDPRSGLGLTGRSSVTVVAPDGTTSDGLATALSVLGPDRGLALAEEAEGVEALIVSAAGDGDGDRTTVRATGGFGAMLGEGPGASEPGTVPTLGGPEP</sequence>
<feature type="binding site" evidence="11">
    <location>
        <position position="171"/>
    </location>
    <ligand>
        <name>Mg(2+)</name>
        <dbReference type="ChEBI" id="CHEBI:18420"/>
    </ligand>
</feature>
<protein>
    <recommendedName>
        <fullName evidence="2 10">FAD:protein FMN transferase</fullName>
        <ecNumber evidence="1 10">2.7.1.180</ecNumber>
    </recommendedName>
    <alternativeName>
        <fullName evidence="8 10">Flavin transferase</fullName>
    </alternativeName>
</protein>
<dbReference type="KEGG" id="tpla:ElP_39190"/>
<evidence type="ECO:0000313" key="14">
    <source>
        <dbReference type="Proteomes" id="UP000317835"/>
    </source>
</evidence>
<keyword evidence="6 10" id="KW-0274">FAD</keyword>
<keyword evidence="14" id="KW-1185">Reference proteome</keyword>
<gene>
    <name evidence="13" type="primary">apbE_4</name>
    <name evidence="13" type="ORF">ElP_39190</name>
</gene>
<dbReference type="AlphaFoldDB" id="A0A518H593"/>
<comment type="similarity">
    <text evidence="10">Belongs to the ApbE family.</text>
</comment>
<dbReference type="GO" id="GO:0046872">
    <property type="term" value="F:metal ion binding"/>
    <property type="evidence" value="ECO:0007669"/>
    <property type="project" value="UniProtKB-UniRule"/>
</dbReference>
<dbReference type="PANTHER" id="PTHR30040:SF2">
    <property type="entry name" value="FAD:PROTEIN FMN TRANSFERASE"/>
    <property type="match status" value="1"/>
</dbReference>
<evidence type="ECO:0000256" key="7">
    <source>
        <dbReference type="ARBA" id="ARBA00022842"/>
    </source>
</evidence>
<keyword evidence="13" id="KW-0449">Lipoprotein</keyword>
<evidence type="ECO:0000256" key="4">
    <source>
        <dbReference type="ARBA" id="ARBA00022679"/>
    </source>
</evidence>
<dbReference type="SUPFAM" id="SSF143631">
    <property type="entry name" value="ApbE-like"/>
    <property type="match status" value="1"/>
</dbReference>
<reference evidence="13 14" key="1">
    <citation type="submission" date="2019-02" db="EMBL/GenBank/DDBJ databases">
        <title>Deep-cultivation of Planctomycetes and their phenomic and genomic characterization uncovers novel biology.</title>
        <authorList>
            <person name="Wiegand S."/>
            <person name="Jogler M."/>
            <person name="Boedeker C."/>
            <person name="Pinto D."/>
            <person name="Vollmers J."/>
            <person name="Rivas-Marin E."/>
            <person name="Kohn T."/>
            <person name="Peeters S.H."/>
            <person name="Heuer A."/>
            <person name="Rast P."/>
            <person name="Oberbeckmann S."/>
            <person name="Bunk B."/>
            <person name="Jeske O."/>
            <person name="Meyerdierks A."/>
            <person name="Storesund J.E."/>
            <person name="Kallscheuer N."/>
            <person name="Luecker S."/>
            <person name="Lage O.M."/>
            <person name="Pohl T."/>
            <person name="Merkel B.J."/>
            <person name="Hornburger P."/>
            <person name="Mueller R.-W."/>
            <person name="Bruemmer F."/>
            <person name="Labrenz M."/>
            <person name="Spormann A.M."/>
            <person name="Op den Camp H."/>
            <person name="Overmann J."/>
            <person name="Amann R."/>
            <person name="Jetten M.S.M."/>
            <person name="Mascher T."/>
            <person name="Medema M.H."/>
            <person name="Devos D.P."/>
            <person name="Kaster A.-K."/>
            <person name="Ovreas L."/>
            <person name="Rohde M."/>
            <person name="Galperin M.Y."/>
            <person name="Jogler C."/>
        </authorList>
    </citation>
    <scope>NUCLEOTIDE SEQUENCE [LARGE SCALE GENOMIC DNA]</scope>
    <source>
        <strain evidence="13 14">ElP</strain>
    </source>
</reference>
<evidence type="ECO:0000256" key="9">
    <source>
        <dbReference type="ARBA" id="ARBA00048540"/>
    </source>
</evidence>
<keyword evidence="7 10" id="KW-0460">Magnesium</keyword>
<feature type="binding site" evidence="11">
    <location>
        <position position="283"/>
    </location>
    <ligand>
        <name>Mg(2+)</name>
        <dbReference type="ChEBI" id="CHEBI:18420"/>
    </ligand>
</feature>
<evidence type="ECO:0000256" key="3">
    <source>
        <dbReference type="ARBA" id="ARBA00022630"/>
    </source>
</evidence>